<dbReference type="EMBL" id="CAKE01000025">
    <property type="protein sequence ID" value="CCI82475.1"/>
    <property type="molecule type" value="Genomic_DNA"/>
</dbReference>
<feature type="binding site" evidence="7">
    <location>
        <position position="253"/>
    </location>
    <ligand>
        <name>Mg(2+)</name>
        <dbReference type="ChEBI" id="CHEBI:18420"/>
        <label>1</label>
    </ligand>
</feature>
<dbReference type="Proteomes" id="UP000009320">
    <property type="component" value="Unassembled WGS sequence"/>
</dbReference>
<comment type="cofactor">
    <cofactor evidence="1">
        <name>Mn(2+)</name>
        <dbReference type="ChEBI" id="CHEBI:29035"/>
    </cofactor>
</comment>
<keyword evidence="7" id="KW-0464">Manganese</keyword>
<dbReference type="CDD" id="cd09087">
    <property type="entry name" value="Ape1-like_AP-endo"/>
    <property type="match status" value="1"/>
</dbReference>
<dbReference type="GO" id="GO:0008311">
    <property type="term" value="F:double-stranded DNA 3'-5' DNA exonuclease activity"/>
    <property type="evidence" value="ECO:0007669"/>
    <property type="project" value="UniProtKB-EC"/>
</dbReference>
<evidence type="ECO:0000259" key="9">
    <source>
        <dbReference type="Pfam" id="PF03372"/>
    </source>
</evidence>
<dbReference type="eggNOG" id="COG0708">
    <property type="taxonomic scope" value="Bacteria"/>
</dbReference>
<feature type="domain" description="Endonuclease/exonuclease/phosphatase" evidence="9">
    <location>
        <begin position="15"/>
        <end position="253"/>
    </location>
</feature>
<dbReference type="InterPro" id="IPR036691">
    <property type="entry name" value="Endo/exonu/phosph_ase_sf"/>
</dbReference>
<dbReference type="PROSITE" id="PS00728">
    <property type="entry name" value="AP_NUCLEASE_F1_3"/>
    <property type="match status" value="1"/>
</dbReference>
<comment type="caution">
    <text evidence="10">The sequence shown here is derived from an EMBL/GenBank/DDBJ whole genome shotgun (WGS) entry which is preliminary data.</text>
</comment>
<reference evidence="10 11" key="1">
    <citation type="submission" date="2012-06" db="EMBL/GenBank/DDBJ databases">
        <title>Draft Genome Sequence of Lactobacillus hominis Strain CRBIP 24.179T, isolated from human intestine.</title>
        <authorList>
            <person name="Cousin S."/>
            <person name="Ma L."/>
            <person name="Bizet C."/>
            <person name="Loux V."/>
            <person name="Bouchier C."/>
            <person name="Clermont D."/>
            <person name="Creno S."/>
        </authorList>
    </citation>
    <scope>NUCLEOTIDE SEQUENCE [LARGE SCALE GENOMIC DNA]</scope>
    <source>
        <strain evidence="11">CRBIP 24.179T</strain>
    </source>
</reference>
<comment type="cofactor">
    <cofactor evidence="7">
        <name>Mg(2+)</name>
        <dbReference type="ChEBI" id="CHEBI:18420"/>
    </cofactor>
    <cofactor evidence="7">
        <name>Mn(2+)</name>
        <dbReference type="ChEBI" id="CHEBI:29035"/>
    </cofactor>
    <text evidence="7">Probably binds two magnesium or manganese ions per subunit.</text>
</comment>
<keyword evidence="11" id="KW-1185">Reference proteome</keyword>
<gene>
    <name evidence="10" type="ORF">BN55_05095</name>
</gene>
<dbReference type="PANTHER" id="PTHR22748:SF6">
    <property type="entry name" value="DNA-(APURINIC OR APYRIMIDINIC SITE) ENDONUCLEASE"/>
    <property type="match status" value="1"/>
</dbReference>
<sequence length="265" mass="30788">MRGLDKERRITMKFISWNVNGFRAAMRHGFLDTFKELNADIFGMQDIRLSPNEVSIDTTGYYQYWNYSKEKSFDGTAIFTKIKPLAVANGIGVSEFDQQGRTITLEYPNFYFVTTYVPFSGEQLQRLDFRIAWDQAFRKYLLKLEANKPVIIGGDMSVAHEPIDLAQPSENHHHAGFTEQERDDFTKLLNSGFTDTFRYLHPNEKDIYSYWSYRYHGREKNEGWRLDYILVSNSLDSKIKKANILTEIPGSDHCPVSLEMDISAN</sequence>
<evidence type="ECO:0000256" key="1">
    <source>
        <dbReference type="ARBA" id="ARBA00001936"/>
    </source>
</evidence>
<dbReference type="STRING" id="1423758.FC41_GL001494"/>
<feature type="active site" description="Proton acceptor" evidence="6">
    <location>
        <position position="253"/>
    </location>
</feature>
<evidence type="ECO:0000256" key="5">
    <source>
        <dbReference type="ARBA" id="ARBA00022842"/>
    </source>
</evidence>
<dbReference type="GO" id="GO:0006284">
    <property type="term" value="P:base-excision repair"/>
    <property type="evidence" value="ECO:0007669"/>
    <property type="project" value="TreeGrafter"/>
</dbReference>
<dbReference type="GO" id="GO:0008081">
    <property type="term" value="F:phosphoric diester hydrolase activity"/>
    <property type="evidence" value="ECO:0007669"/>
    <property type="project" value="TreeGrafter"/>
</dbReference>
<dbReference type="PROSITE" id="PS51435">
    <property type="entry name" value="AP_NUCLEASE_F1_4"/>
    <property type="match status" value="1"/>
</dbReference>
<comment type="similarity">
    <text evidence="2">Belongs to the DNA repair enzymes AP/ExoA family.</text>
</comment>
<keyword evidence="3 7" id="KW-0479">Metal-binding</keyword>
<evidence type="ECO:0000256" key="6">
    <source>
        <dbReference type="PIRSR" id="PIRSR604808-1"/>
    </source>
</evidence>
<dbReference type="InterPro" id="IPR005135">
    <property type="entry name" value="Endo/exonuclease/phosphatase"/>
</dbReference>
<feature type="binding site" evidence="7">
    <location>
        <position position="155"/>
    </location>
    <ligand>
        <name>Mg(2+)</name>
        <dbReference type="ChEBI" id="CHEBI:18420"/>
        <label>1</label>
    </ligand>
</feature>
<dbReference type="PANTHER" id="PTHR22748">
    <property type="entry name" value="AP ENDONUCLEASE"/>
    <property type="match status" value="1"/>
</dbReference>
<name>I7KHX0_9LACO</name>
<proteinExistence type="inferred from homology"/>
<evidence type="ECO:0000313" key="11">
    <source>
        <dbReference type="Proteomes" id="UP000009320"/>
    </source>
</evidence>
<dbReference type="Gene3D" id="3.60.10.10">
    <property type="entry name" value="Endonuclease/exonuclease/phosphatase"/>
    <property type="match status" value="1"/>
</dbReference>
<evidence type="ECO:0000256" key="8">
    <source>
        <dbReference type="PIRSR" id="PIRSR604808-3"/>
    </source>
</evidence>
<feature type="active site" evidence="6">
    <location>
        <position position="116"/>
    </location>
</feature>
<dbReference type="GO" id="GO:0046872">
    <property type="term" value="F:metal ion binding"/>
    <property type="evidence" value="ECO:0007669"/>
    <property type="project" value="UniProtKB-KW"/>
</dbReference>
<evidence type="ECO:0000256" key="2">
    <source>
        <dbReference type="ARBA" id="ARBA00007092"/>
    </source>
</evidence>
<evidence type="ECO:0000256" key="3">
    <source>
        <dbReference type="ARBA" id="ARBA00022723"/>
    </source>
</evidence>
<protein>
    <submittedName>
        <fullName evidence="10">Exodeoxyribonuclease III</fullName>
        <ecNumber evidence="10">3.1.11.2</ecNumber>
    </submittedName>
</protein>
<keyword evidence="4 10" id="KW-0378">Hydrolase</keyword>
<keyword evidence="5 7" id="KW-0460">Magnesium</keyword>
<feature type="site" description="Important for catalytic activity" evidence="8">
    <location>
        <position position="227"/>
    </location>
</feature>
<dbReference type="InterPro" id="IPR020848">
    <property type="entry name" value="AP_endonuclease_F1_CS"/>
</dbReference>
<dbReference type="EC" id="3.1.11.2" evidence="10"/>
<dbReference type="InterPro" id="IPR004808">
    <property type="entry name" value="AP_endonuc_1"/>
</dbReference>
<dbReference type="PATRIC" id="fig|1423758.3.peg.1516"/>
<feature type="active site" description="Proton donor/acceptor" evidence="6">
    <location>
        <position position="155"/>
    </location>
</feature>
<accession>I7KHX0</accession>
<dbReference type="SUPFAM" id="SSF56219">
    <property type="entry name" value="DNase I-like"/>
    <property type="match status" value="1"/>
</dbReference>
<feature type="site" description="Interaction with DNA substrate" evidence="8">
    <location>
        <position position="253"/>
    </location>
</feature>
<evidence type="ECO:0000256" key="4">
    <source>
        <dbReference type="ARBA" id="ARBA00022801"/>
    </source>
</evidence>
<feature type="binding site" evidence="7">
    <location>
        <position position="18"/>
    </location>
    <ligand>
        <name>Mg(2+)</name>
        <dbReference type="ChEBI" id="CHEBI:18420"/>
        <label>1</label>
    </ligand>
</feature>
<feature type="binding site" evidence="7">
    <location>
        <position position="252"/>
    </location>
    <ligand>
        <name>Mg(2+)</name>
        <dbReference type="ChEBI" id="CHEBI:18420"/>
        <label>1</label>
    </ligand>
</feature>
<dbReference type="NCBIfam" id="TIGR00633">
    <property type="entry name" value="xth"/>
    <property type="match status" value="1"/>
</dbReference>
<dbReference type="Pfam" id="PF03372">
    <property type="entry name" value="Exo_endo_phos"/>
    <property type="match status" value="1"/>
</dbReference>
<dbReference type="AlphaFoldDB" id="I7KHX0"/>
<organism evidence="10 11">
    <name type="scientific">Lactobacillus hominis DSM 23910 = CRBIP 24.179</name>
    <dbReference type="NCBI Taxonomy" id="1423758"/>
    <lineage>
        <taxon>Bacteria</taxon>
        <taxon>Bacillati</taxon>
        <taxon>Bacillota</taxon>
        <taxon>Bacilli</taxon>
        <taxon>Lactobacillales</taxon>
        <taxon>Lactobacillaceae</taxon>
        <taxon>Lactobacillus</taxon>
    </lineage>
</organism>
<dbReference type="GO" id="GO:0003677">
    <property type="term" value="F:DNA binding"/>
    <property type="evidence" value="ECO:0007669"/>
    <property type="project" value="InterPro"/>
</dbReference>
<dbReference type="GO" id="GO:0003906">
    <property type="term" value="F:DNA-(apurinic or apyrimidinic site) endonuclease activity"/>
    <property type="evidence" value="ECO:0007669"/>
    <property type="project" value="TreeGrafter"/>
</dbReference>
<evidence type="ECO:0000313" key="10">
    <source>
        <dbReference type="EMBL" id="CCI82475.1"/>
    </source>
</evidence>
<evidence type="ECO:0000256" key="7">
    <source>
        <dbReference type="PIRSR" id="PIRSR604808-2"/>
    </source>
</evidence>
<dbReference type="NCBIfam" id="TIGR00195">
    <property type="entry name" value="exoDNase_III"/>
    <property type="match status" value="1"/>
</dbReference>